<gene>
    <name evidence="1" type="ORF">SLEP1_g7378</name>
</gene>
<accession>A0AAV5I473</accession>
<dbReference type="Proteomes" id="UP001054252">
    <property type="component" value="Unassembled WGS sequence"/>
</dbReference>
<evidence type="ECO:0008006" key="3">
    <source>
        <dbReference type="Google" id="ProtNLM"/>
    </source>
</evidence>
<dbReference type="AlphaFoldDB" id="A0AAV5I473"/>
<reference evidence="1 2" key="1">
    <citation type="journal article" date="2021" name="Commun. Biol.">
        <title>The genome of Shorea leprosula (Dipterocarpaceae) highlights the ecological relevance of drought in aseasonal tropical rainforests.</title>
        <authorList>
            <person name="Ng K.K.S."/>
            <person name="Kobayashi M.J."/>
            <person name="Fawcett J.A."/>
            <person name="Hatakeyama M."/>
            <person name="Paape T."/>
            <person name="Ng C.H."/>
            <person name="Ang C.C."/>
            <person name="Tnah L.H."/>
            <person name="Lee C.T."/>
            <person name="Nishiyama T."/>
            <person name="Sese J."/>
            <person name="O'Brien M.J."/>
            <person name="Copetti D."/>
            <person name="Mohd Noor M.I."/>
            <person name="Ong R.C."/>
            <person name="Putra M."/>
            <person name="Sireger I.Z."/>
            <person name="Indrioko S."/>
            <person name="Kosugi Y."/>
            <person name="Izuno A."/>
            <person name="Isagi Y."/>
            <person name="Lee S.L."/>
            <person name="Shimizu K.K."/>
        </authorList>
    </citation>
    <scope>NUCLEOTIDE SEQUENCE [LARGE SCALE GENOMIC DNA]</scope>
    <source>
        <strain evidence="1">214</strain>
    </source>
</reference>
<protein>
    <recommendedName>
        <fullName evidence="3">Ycf15</fullName>
    </recommendedName>
</protein>
<proteinExistence type="predicted"/>
<comment type="caution">
    <text evidence="1">The sequence shown here is derived from an EMBL/GenBank/DDBJ whole genome shotgun (WGS) entry which is preliminary data.</text>
</comment>
<name>A0AAV5I473_9ROSI</name>
<dbReference type="EMBL" id="BPVZ01000007">
    <property type="protein sequence ID" value="GKU93815.1"/>
    <property type="molecule type" value="Genomic_DNA"/>
</dbReference>
<evidence type="ECO:0000313" key="1">
    <source>
        <dbReference type="EMBL" id="GKU93815.1"/>
    </source>
</evidence>
<evidence type="ECO:0000313" key="2">
    <source>
        <dbReference type="Proteomes" id="UP001054252"/>
    </source>
</evidence>
<organism evidence="1 2">
    <name type="scientific">Rubroshorea leprosula</name>
    <dbReference type="NCBI Taxonomy" id="152421"/>
    <lineage>
        <taxon>Eukaryota</taxon>
        <taxon>Viridiplantae</taxon>
        <taxon>Streptophyta</taxon>
        <taxon>Embryophyta</taxon>
        <taxon>Tracheophyta</taxon>
        <taxon>Spermatophyta</taxon>
        <taxon>Magnoliopsida</taxon>
        <taxon>eudicotyledons</taxon>
        <taxon>Gunneridae</taxon>
        <taxon>Pentapetalae</taxon>
        <taxon>rosids</taxon>
        <taxon>malvids</taxon>
        <taxon>Malvales</taxon>
        <taxon>Dipterocarpaceae</taxon>
        <taxon>Rubroshorea</taxon>
    </lineage>
</organism>
<sequence>MGGNINSWLALILRFVAVSDPLSILIPNPLSLKTMGRQKGIALHLASYQKIPFSQLWRIHSGVVEG</sequence>
<keyword evidence="2" id="KW-1185">Reference proteome</keyword>